<keyword evidence="3" id="KW-1185">Reference proteome</keyword>
<gene>
    <name evidence="2" type="primary">PmUG01_00021500</name>
    <name evidence="2" type="ORF">PMUG01_00021500</name>
</gene>
<dbReference type="OrthoDB" id="10669034at2759"/>
<keyword evidence="1" id="KW-0812">Transmembrane</keyword>
<dbReference type="InterPro" id="IPR022139">
    <property type="entry name" value="Fam-L/Fam-M-like_plasmodium"/>
</dbReference>
<dbReference type="Proteomes" id="UP000219813">
    <property type="component" value="Unassembled WGS sequence"/>
</dbReference>
<keyword evidence="1" id="KW-0472">Membrane</keyword>
<evidence type="ECO:0000256" key="1">
    <source>
        <dbReference type="SAM" id="Phobius"/>
    </source>
</evidence>
<dbReference type="VEuPathDB" id="PlasmoDB:PmUG01_00021500"/>
<organism evidence="2 3">
    <name type="scientific">Plasmodium malariae</name>
    <dbReference type="NCBI Taxonomy" id="5858"/>
    <lineage>
        <taxon>Eukaryota</taxon>
        <taxon>Sar</taxon>
        <taxon>Alveolata</taxon>
        <taxon>Apicomplexa</taxon>
        <taxon>Aconoidasida</taxon>
        <taxon>Haemosporida</taxon>
        <taxon>Plasmodiidae</taxon>
        <taxon>Plasmodium</taxon>
        <taxon>Plasmodium (Plasmodium)</taxon>
    </lineage>
</organism>
<evidence type="ECO:0000313" key="3">
    <source>
        <dbReference type="Proteomes" id="UP000219813"/>
    </source>
</evidence>
<dbReference type="AlphaFoldDB" id="A0A1D3JI06"/>
<keyword evidence="1" id="KW-1133">Transmembrane helix</keyword>
<sequence>MKQKIMFLLFFKISGFIFFLSWISHFNNEASTFIKYLDKNYNNRSKIDKKNYRLLAKYKQCKNYNDVGLKDNIQNKWEHEEKNIYNNNKWVKGKNKQSNRSLLNKAQYYTEFIDYNNGMFDGKHFHFEKKWIKKKDYDDFLEKKRRIRDITLKKIKFRKYRYGVAIFVIFLLFGIGVPLSSGISFLDVKWDAIKEDPFGYYFYYYLGNIPEYVQHYFYIILYSLLIIILSIIFIVTMYKILRNNEKYKKIKLMTE</sequence>
<feature type="transmembrane region" description="Helical" evidence="1">
    <location>
        <begin position="6"/>
        <end position="26"/>
    </location>
</feature>
<dbReference type="Pfam" id="PF12420">
    <property type="entry name" value="DUF3671"/>
    <property type="match status" value="1"/>
</dbReference>
<dbReference type="RefSeq" id="XP_028859284.1">
    <property type="nucleotide sequence ID" value="XM_029006844.1"/>
</dbReference>
<dbReference type="KEGG" id="pmal:PMUG01_00021500"/>
<protein>
    <submittedName>
        <fullName evidence="2">Fam-m protein</fullName>
    </submittedName>
</protein>
<dbReference type="GeneID" id="39865673"/>
<feature type="transmembrane region" description="Helical" evidence="1">
    <location>
        <begin position="216"/>
        <end position="241"/>
    </location>
</feature>
<name>A0A1D3JI06_PLAMA</name>
<accession>A0A1D3JI06</accession>
<reference evidence="2 3" key="1">
    <citation type="submission" date="2016-06" db="EMBL/GenBank/DDBJ databases">
        <authorList>
            <consortium name="Pathogen Informatics"/>
        </authorList>
    </citation>
    <scope>NUCLEOTIDE SEQUENCE [LARGE SCALE GENOMIC DNA]</scope>
</reference>
<evidence type="ECO:0000313" key="2">
    <source>
        <dbReference type="EMBL" id="SBT86070.1"/>
    </source>
</evidence>
<feature type="transmembrane region" description="Helical" evidence="1">
    <location>
        <begin position="162"/>
        <end position="186"/>
    </location>
</feature>
<dbReference type="EMBL" id="FLRL01000046">
    <property type="protein sequence ID" value="SBT86070.1"/>
    <property type="molecule type" value="Genomic_DNA"/>
</dbReference>
<proteinExistence type="predicted"/>